<dbReference type="OrthoDB" id="8203325at2"/>
<proteinExistence type="predicted"/>
<protein>
    <submittedName>
        <fullName evidence="1">Uncharacterized protein</fullName>
    </submittedName>
</protein>
<dbReference type="AlphaFoldDB" id="M4VNN0"/>
<keyword evidence="2" id="KW-1185">Reference proteome</keyword>
<sequence>MRKLSLIGTGKFCMMLAATLVWQGCSHSDSASNHSGSRFISSVAPDPTTPWAYDPGPIPQTPMGKELIDIVAAQPYMPGISKELTGDQKFRPAFGPTLWRMLQEPNSIKILFIGQDGTHIAEAAGRTATAGFGGRAQDMAAHFGVENSAAFINTFAFTIRGQYSGYGAPVITEVNGTKKVSYESVVDNGVWLMAQDQNSPMVKWRNSLIDWIIRNNKDSLKLIVLFGGSAQDSIGTFIESRGGQVGAKYTVESLAERKVKVPLVRSVSAGGNRELPVAVDRNEQDIFRSIGHNVPYSDLGSRDATRLANAETKLQEAKKALAEQIDRVYPQLAISNGGLQGSGILHPAQIGGYDLTKIYVNDKKTISLKGLRLSDGSSVGQDILVAEFPHPTALSSGSTTAAEAKVERSLALLKPYVRNGWEIQPDQGQTNKFSAGEAYRYRRADIGPAYYDFGTPNNRMVSVSSASRMTGNPNVVIIGTRDKATFDRARIQAATRATPASGISADEMFSARPRTAETRYVFDLGPGDKMARIMKENLNIAEIGKMKNGKSASPACRTPEKISEFNIKTHPFCVGDFGHYRGTFSNPKVVILADPDGVDDILTSRALTGTRGQYLHGLMQDMGVGDQYLVIKTVPFGMDGATDTEWNTVISQTRQYRDKIFAEVLRDGKVVLVLADGKYASQEANRILGANSGVSLVSINRNGTDNNSGMREAAAQINQLRKFNNFTASLQMANIPRSHLGFFSRVWEGTSGTRVLDSTDLDNKGSAFAIIVPSWAYNQKNVVQSRDERMGINTLKSTLEQNRLPREDEKFNEFLRRRGNNDTRLEIPCTELCAHAS</sequence>
<reference evidence="1 2" key="1">
    <citation type="journal article" date="2013" name="ISME J.">
        <title>By their genes ye shall know them: genomic signatures of predatory bacteria.</title>
        <authorList>
            <person name="Pasternak Z."/>
            <person name="Pietrokovski S."/>
            <person name="Rotem O."/>
            <person name="Gophna U."/>
            <person name="Lurie-Weinberger M.N."/>
            <person name="Jurkevitch E."/>
        </authorList>
    </citation>
    <scope>NUCLEOTIDE SEQUENCE [LARGE SCALE GENOMIC DNA]</scope>
    <source>
        <strain evidence="1 2">JSS</strain>
    </source>
</reference>
<dbReference type="PATRIC" id="fig|1184267.3.peg.502"/>
<accession>M4VNN0</accession>
<gene>
    <name evidence="1" type="ORF">A11Q_494</name>
</gene>
<evidence type="ECO:0000313" key="2">
    <source>
        <dbReference type="Proteomes" id="UP000012040"/>
    </source>
</evidence>
<dbReference type="HOGENOM" id="CLU_339408_0_0_7"/>
<organism evidence="1 2">
    <name type="scientific">Pseudobdellovibrio exovorus JSS</name>
    <dbReference type="NCBI Taxonomy" id="1184267"/>
    <lineage>
        <taxon>Bacteria</taxon>
        <taxon>Pseudomonadati</taxon>
        <taxon>Bdellovibrionota</taxon>
        <taxon>Bdellovibrionia</taxon>
        <taxon>Bdellovibrionales</taxon>
        <taxon>Pseudobdellovibrionaceae</taxon>
        <taxon>Pseudobdellovibrio</taxon>
    </lineage>
</organism>
<dbReference type="Proteomes" id="UP000012040">
    <property type="component" value="Chromosome"/>
</dbReference>
<evidence type="ECO:0000313" key="1">
    <source>
        <dbReference type="EMBL" id="AGH94714.1"/>
    </source>
</evidence>
<dbReference type="RefSeq" id="WP_015469204.1">
    <property type="nucleotide sequence ID" value="NC_020813.1"/>
</dbReference>
<dbReference type="STRING" id="1184267.A11Q_494"/>
<dbReference type="EMBL" id="CP003537">
    <property type="protein sequence ID" value="AGH94714.1"/>
    <property type="molecule type" value="Genomic_DNA"/>
</dbReference>
<dbReference type="PROSITE" id="PS51257">
    <property type="entry name" value="PROKAR_LIPOPROTEIN"/>
    <property type="match status" value="1"/>
</dbReference>
<dbReference type="KEGG" id="bex:A11Q_494"/>
<name>M4VNN0_9BACT</name>